<proteinExistence type="inferred from homology"/>
<evidence type="ECO:0000256" key="4">
    <source>
        <dbReference type="ARBA" id="ARBA00022603"/>
    </source>
</evidence>
<comment type="similarity">
    <text evidence="2">Belongs to the methyltransferase superfamily. HEN1 family.</text>
</comment>
<organism evidence="14 15">
    <name type="scientific">Tilletiaria anomala (strain ATCC 24038 / CBS 436.72 / UBC 951)</name>
    <dbReference type="NCBI Taxonomy" id="1037660"/>
    <lineage>
        <taxon>Eukaryota</taxon>
        <taxon>Fungi</taxon>
        <taxon>Dikarya</taxon>
        <taxon>Basidiomycota</taxon>
        <taxon>Ustilaginomycotina</taxon>
        <taxon>Exobasidiomycetes</taxon>
        <taxon>Georgefischeriales</taxon>
        <taxon>Tilletiariaceae</taxon>
        <taxon>Tilletiaria</taxon>
    </lineage>
</organism>
<dbReference type="Pfam" id="PF13489">
    <property type="entry name" value="Methyltransf_23"/>
    <property type="match status" value="1"/>
</dbReference>
<gene>
    <name evidence="14" type="ORF">K437DRAFT_261153</name>
</gene>
<feature type="region of interest" description="Disordered" evidence="13">
    <location>
        <begin position="639"/>
        <end position="669"/>
    </location>
</feature>
<dbReference type="InterPro" id="IPR029063">
    <property type="entry name" value="SAM-dependent_MTases_sf"/>
</dbReference>
<feature type="compositionally biased region" description="Polar residues" evidence="13">
    <location>
        <begin position="658"/>
        <end position="669"/>
    </location>
</feature>
<accession>A0A066WJJ5</accession>
<feature type="region of interest" description="Disordered" evidence="13">
    <location>
        <begin position="352"/>
        <end position="465"/>
    </location>
</feature>
<evidence type="ECO:0000256" key="11">
    <source>
        <dbReference type="ARBA" id="ARBA00035025"/>
    </source>
</evidence>
<dbReference type="OMA" id="LVWSHRY"/>
<dbReference type="GO" id="GO:0001510">
    <property type="term" value="P:RNA methylation"/>
    <property type="evidence" value="ECO:0007669"/>
    <property type="project" value="InterPro"/>
</dbReference>
<comment type="caution">
    <text evidence="14">The sequence shown here is derived from an EMBL/GenBank/DDBJ whole genome shotgun (WGS) entry which is preliminary data.</text>
</comment>
<evidence type="ECO:0000256" key="1">
    <source>
        <dbReference type="ARBA" id="ARBA00001946"/>
    </source>
</evidence>
<dbReference type="AlphaFoldDB" id="A0A066WJJ5"/>
<evidence type="ECO:0000256" key="13">
    <source>
        <dbReference type="SAM" id="MobiDB-lite"/>
    </source>
</evidence>
<evidence type="ECO:0000256" key="2">
    <source>
        <dbReference type="ARBA" id="ARBA00009026"/>
    </source>
</evidence>
<evidence type="ECO:0000256" key="5">
    <source>
        <dbReference type="ARBA" id="ARBA00022679"/>
    </source>
</evidence>
<dbReference type="STRING" id="1037660.A0A066WJJ5"/>
<feature type="compositionally biased region" description="Basic residues" evidence="13">
    <location>
        <begin position="393"/>
        <end position="404"/>
    </location>
</feature>
<comment type="catalytic activity">
    <reaction evidence="12">
        <text>small RNA 3'-end nucleotide + S-adenosyl-L-methionine = small RNA 3'-end 2'-O-methylnucleotide + S-adenosyl-L-homocysteine + H(+)</text>
        <dbReference type="Rhea" id="RHEA:37887"/>
        <dbReference type="Rhea" id="RHEA-COMP:10415"/>
        <dbReference type="Rhea" id="RHEA-COMP:10416"/>
        <dbReference type="ChEBI" id="CHEBI:15378"/>
        <dbReference type="ChEBI" id="CHEBI:57856"/>
        <dbReference type="ChEBI" id="CHEBI:59789"/>
        <dbReference type="ChEBI" id="CHEBI:74896"/>
        <dbReference type="ChEBI" id="CHEBI:74898"/>
        <dbReference type="EC" id="2.1.1.386"/>
    </reaction>
</comment>
<evidence type="ECO:0000256" key="8">
    <source>
        <dbReference type="ARBA" id="ARBA00022842"/>
    </source>
</evidence>
<keyword evidence="7" id="KW-0479">Metal-binding</keyword>
<name>A0A066WJJ5_TILAU</name>
<sequence length="669" mass="72411">MTISTAAASSLSTSFQAPPQRAHASLRTGGAAQQAVSFDPPLWLQRQEWLLTTLRNNNAKTILDIGCGEGKVLAALARPPLHVDGFPLERFPNLAEQAASSTAAMGSLRISNEVQPTAEGKYLESPRLPSNHWIFRAPELSPSKLTGLDMSEEDLGDAKATIENVIMQVENSSEEVRWDPICVSLLKGNLAQYNEALKRYDAIIATEVIEHLDEAILHAFAPSVLGRLQPALCLITTPNYSFHVHFNRDPAKEGEPGFLDPTGKTARRFRHSDHKFEWTTSEFRQWCNRVAQEYGYDVEVSGVGQAIYPAGVKAEERARAKDASDEIGVDINSDDEDSIKFASQVALFKRKQRNRSPKVDAAGHEDEGSSASLSKDMSASTSESESSASSRRPSLRGGRRRARSRQPEHLPFLSDMSRTPDAVHQAIFESSDTSPLESSISTLHSSTSETSPGRDADLSSSVASLRKDGSPCSVHQLIYERHLPGYLDGDWSTRHRAGEDPRAGGAVTASPAGAFDKCAENIKEEVLDQMDALASPLIAGDQKFIAARLWDIWIDTRVRLACEGRLNALVEALQLRSAPSSAFDTLGGIGTIVGTSPNGDWTLRIATEAAIRSASAAGAAGANDLWLFHKGAQLGDWELAPPSDMHAGPAEAVPVSRATGSRESATSWE</sequence>
<dbReference type="GO" id="GO:0005634">
    <property type="term" value="C:nucleus"/>
    <property type="evidence" value="ECO:0007669"/>
    <property type="project" value="TreeGrafter"/>
</dbReference>
<dbReference type="GO" id="GO:0046872">
    <property type="term" value="F:metal ion binding"/>
    <property type="evidence" value="ECO:0007669"/>
    <property type="project" value="UniProtKB-KW"/>
</dbReference>
<feature type="compositionally biased region" description="Low complexity" evidence="13">
    <location>
        <begin position="1"/>
        <end position="14"/>
    </location>
</feature>
<evidence type="ECO:0000256" key="10">
    <source>
        <dbReference type="ARBA" id="ARBA00023158"/>
    </source>
</evidence>
<reference evidence="14 15" key="1">
    <citation type="submission" date="2014-05" db="EMBL/GenBank/DDBJ databases">
        <title>Draft genome sequence of a rare smut relative, Tilletiaria anomala UBC 951.</title>
        <authorList>
            <consortium name="DOE Joint Genome Institute"/>
            <person name="Toome M."/>
            <person name="Kuo A."/>
            <person name="Henrissat B."/>
            <person name="Lipzen A."/>
            <person name="Tritt A."/>
            <person name="Yoshinaga Y."/>
            <person name="Zane M."/>
            <person name="Barry K."/>
            <person name="Grigoriev I.V."/>
            <person name="Spatafora J.W."/>
            <person name="Aimea M.C."/>
        </authorList>
    </citation>
    <scope>NUCLEOTIDE SEQUENCE [LARGE SCALE GENOMIC DNA]</scope>
    <source>
        <strain evidence="14 15">UBC 951</strain>
    </source>
</reference>
<dbReference type="GO" id="GO:0005737">
    <property type="term" value="C:cytoplasm"/>
    <property type="evidence" value="ECO:0007669"/>
    <property type="project" value="TreeGrafter"/>
</dbReference>
<keyword evidence="8" id="KW-0460">Magnesium</keyword>
<dbReference type="GeneID" id="25265576"/>
<dbReference type="PANTHER" id="PTHR21404">
    <property type="entry name" value="HEN1"/>
    <property type="match status" value="1"/>
</dbReference>
<dbReference type="FunCoup" id="A0A066WJJ5">
    <property type="interactions" value="133"/>
</dbReference>
<evidence type="ECO:0000313" key="15">
    <source>
        <dbReference type="Proteomes" id="UP000027361"/>
    </source>
</evidence>
<keyword evidence="10" id="KW-0943">RNA-mediated gene silencing</keyword>
<protein>
    <recommendedName>
        <fullName evidence="3">Small RNA 2'-O-methyltransferase</fullName>
        <ecNumber evidence="11">2.1.1.386</ecNumber>
    </recommendedName>
</protein>
<dbReference type="PANTHER" id="PTHR21404:SF3">
    <property type="entry name" value="SMALL RNA 2'-O-METHYLTRANSFERASE"/>
    <property type="match status" value="1"/>
</dbReference>
<dbReference type="GO" id="GO:0030422">
    <property type="term" value="P:siRNA processing"/>
    <property type="evidence" value="ECO:0007669"/>
    <property type="project" value="TreeGrafter"/>
</dbReference>
<feature type="compositionally biased region" description="Basic and acidic residues" evidence="13">
    <location>
        <begin position="357"/>
        <end position="367"/>
    </location>
</feature>
<evidence type="ECO:0000313" key="14">
    <source>
        <dbReference type="EMBL" id="KDN52728.1"/>
    </source>
</evidence>
<dbReference type="SUPFAM" id="SSF53335">
    <property type="entry name" value="S-adenosyl-L-methionine-dependent methyltransferases"/>
    <property type="match status" value="1"/>
</dbReference>
<keyword evidence="9" id="KW-0694">RNA-binding</keyword>
<dbReference type="RefSeq" id="XP_013245567.1">
    <property type="nucleotide sequence ID" value="XM_013390113.1"/>
</dbReference>
<keyword evidence="4" id="KW-0489">Methyltransferase</keyword>
<dbReference type="GO" id="GO:0003723">
    <property type="term" value="F:RNA binding"/>
    <property type="evidence" value="ECO:0007669"/>
    <property type="project" value="UniProtKB-KW"/>
</dbReference>
<dbReference type="GO" id="GO:0090486">
    <property type="term" value="F:small RNA 2'-O-methyltransferase activity"/>
    <property type="evidence" value="ECO:0007669"/>
    <property type="project" value="UniProtKB-EC"/>
</dbReference>
<keyword evidence="5" id="KW-0808">Transferase</keyword>
<dbReference type="EMBL" id="JMSN01000007">
    <property type="protein sequence ID" value="KDN52728.1"/>
    <property type="molecule type" value="Genomic_DNA"/>
</dbReference>
<evidence type="ECO:0000256" key="7">
    <source>
        <dbReference type="ARBA" id="ARBA00022723"/>
    </source>
</evidence>
<dbReference type="OrthoDB" id="2154311at2759"/>
<evidence type="ECO:0000256" key="12">
    <source>
        <dbReference type="ARBA" id="ARBA00048418"/>
    </source>
</evidence>
<feature type="region of interest" description="Disordered" evidence="13">
    <location>
        <begin position="1"/>
        <end position="28"/>
    </location>
</feature>
<evidence type="ECO:0000256" key="6">
    <source>
        <dbReference type="ARBA" id="ARBA00022691"/>
    </source>
</evidence>
<feature type="compositionally biased region" description="Low complexity" evidence="13">
    <location>
        <begin position="434"/>
        <end position="451"/>
    </location>
</feature>
<dbReference type="EC" id="2.1.1.386" evidence="11"/>
<comment type="cofactor">
    <cofactor evidence="1">
        <name>Mg(2+)</name>
        <dbReference type="ChEBI" id="CHEBI:18420"/>
    </cofactor>
</comment>
<keyword evidence="6" id="KW-0949">S-adenosyl-L-methionine</keyword>
<keyword evidence="15" id="KW-1185">Reference proteome</keyword>
<dbReference type="InParanoid" id="A0A066WJJ5"/>
<dbReference type="Gene3D" id="3.40.50.150">
    <property type="entry name" value="Vaccinia Virus protein VP39"/>
    <property type="match status" value="1"/>
</dbReference>
<evidence type="ECO:0000256" key="9">
    <source>
        <dbReference type="ARBA" id="ARBA00022884"/>
    </source>
</evidence>
<evidence type="ECO:0000256" key="3">
    <source>
        <dbReference type="ARBA" id="ARBA00021330"/>
    </source>
</evidence>
<dbReference type="InterPro" id="IPR026610">
    <property type="entry name" value="Hen1"/>
</dbReference>
<feature type="compositionally biased region" description="Low complexity" evidence="13">
    <location>
        <begin position="369"/>
        <end position="392"/>
    </location>
</feature>
<dbReference type="Proteomes" id="UP000027361">
    <property type="component" value="Unassembled WGS sequence"/>
</dbReference>
<dbReference type="HOGENOM" id="CLU_413429_0_0_1"/>